<dbReference type="AlphaFoldDB" id="A0AAN8FI42"/>
<reference evidence="2 3" key="1">
    <citation type="submission" date="2019-10" db="EMBL/GenBank/DDBJ databases">
        <title>Assembly and Annotation for the nematode Trichostrongylus colubriformis.</title>
        <authorList>
            <person name="Martin J."/>
        </authorList>
    </citation>
    <scope>NUCLEOTIDE SEQUENCE [LARGE SCALE GENOMIC DNA]</scope>
    <source>
        <strain evidence="2">G859</strain>
        <tissue evidence="2">Whole worm</tissue>
    </source>
</reference>
<comment type="caution">
    <text evidence="2">The sequence shown here is derived from an EMBL/GenBank/DDBJ whole genome shotgun (WGS) entry which is preliminary data.</text>
</comment>
<keyword evidence="3" id="KW-1185">Reference proteome</keyword>
<feature type="chain" id="PRO_5042885551" description="SCP domain-containing protein" evidence="1">
    <location>
        <begin position="36"/>
        <end position="163"/>
    </location>
</feature>
<accession>A0AAN8FI42</accession>
<sequence length="163" mass="18794">MEFGFIFGRNIRFVKMHQSIFSLICCILLFAEGLADENNEKCNNNLPNNVRSALIKALEEHPGNVDKKKLTFSCDLAMLAFDHSYADTEGIDYFKTFDRTSTFDFYWKESFERALQRKEDGQEGDKVDLMWGLIRKNKIGCAVEIKTNDDDDGHHNCASHVRI</sequence>
<keyword evidence="1" id="KW-0732">Signal</keyword>
<evidence type="ECO:0000256" key="1">
    <source>
        <dbReference type="SAM" id="SignalP"/>
    </source>
</evidence>
<name>A0AAN8FI42_TRICO</name>
<evidence type="ECO:0008006" key="4">
    <source>
        <dbReference type="Google" id="ProtNLM"/>
    </source>
</evidence>
<evidence type="ECO:0000313" key="2">
    <source>
        <dbReference type="EMBL" id="KAK5979237.1"/>
    </source>
</evidence>
<proteinExistence type="predicted"/>
<organism evidence="2 3">
    <name type="scientific">Trichostrongylus colubriformis</name>
    <name type="common">Black scour worm</name>
    <dbReference type="NCBI Taxonomy" id="6319"/>
    <lineage>
        <taxon>Eukaryota</taxon>
        <taxon>Metazoa</taxon>
        <taxon>Ecdysozoa</taxon>
        <taxon>Nematoda</taxon>
        <taxon>Chromadorea</taxon>
        <taxon>Rhabditida</taxon>
        <taxon>Rhabditina</taxon>
        <taxon>Rhabditomorpha</taxon>
        <taxon>Strongyloidea</taxon>
        <taxon>Trichostrongylidae</taxon>
        <taxon>Trichostrongylus</taxon>
    </lineage>
</organism>
<protein>
    <recommendedName>
        <fullName evidence="4">SCP domain-containing protein</fullName>
    </recommendedName>
</protein>
<feature type="signal peptide" evidence="1">
    <location>
        <begin position="1"/>
        <end position="35"/>
    </location>
</feature>
<dbReference type="EMBL" id="WIXE01008513">
    <property type="protein sequence ID" value="KAK5979237.1"/>
    <property type="molecule type" value="Genomic_DNA"/>
</dbReference>
<evidence type="ECO:0000313" key="3">
    <source>
        <dbReference type="Proteomes" id="UP001331761"/>
    </source>
</evidence>
<gene>
    <name evidence="2" type="ORF">GCK32_005898</name>
</gene>
<dbReference type="Proteomes" id="UP001331761">
    <property type="component" value="Unassembled WGS sequence"/>
</dbReference>